<protein>
    <submittedName>
        <fullName evidence="2">Uncharacterized protein</fullName>
    </submittedName>
</protein>
<dbReference type="EMBL" id="JAOTHD010000021">
    <property type="protein sequence ID" value="MDB6247118.1"/>
    <property type="molecule type" value="Genomic_DNA"/>
</dbReference>
<dbReference type="RefSeq" id="WP_271326632.1">
    <property type="nucleotide sequence ID" value="NZ_JAOTHC010000001.1"/>
</dbReference>
<proteinExistence type="predicted"/>
<name>A0AAW6BAS0_LACAM</name>
<dbReference type="Proteomes" id="UP001141961">
    <property type="component" value="Unassembled WGS sequence"/>
</dbReference>
<evidence type="ECO:0000256" key="1">
    <source>
        <dbReference type="SAM" id="Phobius"/>
    </source>
</evidence>
<gene>
    <name evidence="2" type="ORF">ODV14_07270</name>
</gene>
<feature type="transmembrane region" description="Helical" evidence="1">
    <location>
        <begin position="59"/>
        <end position="80"/>
    </location>
</feature>
<evidence type="ECO:0000313" key="3">
    <source>
        <dbReference type="Proteomes" id="UP001141961"/>
    </source>
</evidence>
<reference evidence="2" key="1">
    <citation type="journal article" date="2022" name="Microorganisms">
        <title>Antibiotic Susceptibility, Resistance Gene Determinants and Corresponding Genomic Regions in Lactobacillus amylovorus Isolates Derived from Wild Boars and Domestic Pigs.</title>
        <authorList>
            <person name="Moravkova M."/>
            <person name="Kostovova I."/>
            <person name="Kavanova K."/>
            <person name="Pechar R."/>
            <person name="Stanek S."/>
            <person name="Brychta A."/>
            <person name="Zeman M."/>
            <person name="Kubasova T."/>
        </authorList>
    </citation>
    <scope>NUCLEOTIDE SEQUENCE</scope>
    <source>
        <strain evidence="2">M597B</strain>
    </source>
</reference>
<reference evidence="2" key="2">
    <citation type="submission" date="2022-10" db="EMBL/GenBank/DDBJ databases">
        <authorList>
            <person name="Kostovova I."/>
            <person name="Moravkova M."/>
            <person name="Pechar R."/>
        </authorList>
    </citation>
    <scope>NUCLEOTIDE SEQUENCE</scope>
    <source>
        <strain evidence="2">M597B</strain>
    </source>
</reference>
<dbReference type="AlphaFoldDB" id="A0AAW6BAS0"/>
<sequence>MMNIDLPTMAKIVCFLFFFSIGGLSTHDILHSKKSFGGRFFEALMMMMAWVLMGILTIYFAKFFLFLIGAFLVISLVIWFKDRMNK</sequence>
<feature type="transmembrane region" description="Helical" evidence="1">
    <location>
        <begin position="6"/>
        <end position="24"/>
    </location>
</feature>
<comment type="caution">
    <text evidence="2">The sequence shown here is derived from an EMBL/GenBank/DDBJ whole genome shotgun (WGS) entry which is preliminary data.</text>
</comment>
<evidence type="ECO:0000313" key="2">
    <source>
        <dbReference type="EMBL" id="MDB6247118.1"/>
    </source>
</evidence>
<accession>A0AAW6BAS0</accession>
<keyword evidence="1" id="KW-0812">Transmembrane</keyword>
<keyword evidence="1" id="KW-0472">Membrane</keyword>
<organism evidence="2 3">
    <name type="scientific">Lactobacillus amylovorus</name>
    <dbReference type="NCBI Taxonomy" id="1604"/>
    <lineage>
        <taxon>Bacteria</taxon>
        <taxon>Bacillati</taxon>
        <taxon>Bacillota</taxon>
        <taxon>Bacilli</taxon>
        <taxon>Lactobacillales</taxon>
        <taxon>Lactobacillaceae</taxon>
        <taxon>Lactobacillus</taxon>
    </lineage>
</organism>
<keyword evidence="1" id="KW-1133">Transmembrane helix</keyword>